<keyword evidence="3" id="KW-1185">Reference proteome</keyword>
<feature type="compositionally biased region" description="Polar residues" evidence="1">
    <location>
        <begin position="307"/>
        <end position="316"/>
    </location>
</feature>
<dbReference type="OrthoDB" id="1684102at2759"/>
<feature type="compositionally biased region" description="Polar residues" evidence="1">
    <location>
        <begin position="242"/>
        <end position="268"/>
    </location>
</feature>
<accession>A0A067Q3A9</accession>
<dbReference type="InParanoid" id="A0A067Q3A9"/>
<evidence type="ECO:0000313" key="3">
    <source>
        <dbReference type="Proteomes" id="UP000027265"/>
    </source>
</evidence>
<dbReference type="STRING" id="933084.A0A067Q3A9"/>
<dbReference type="AlphaFoldDB" id="A0A067Q3A9"/>
<feature type="compositionally biased region" description="Pro residues" evidence="1">
    <location>
        <begin position="366"/>
        <end position="380"/>
    </location>
</feature>
<organism evidence="2 3">
    <name type="scientific">Jaapia argillacea MUCL 33604</name>
    <dbReference type="NCBI Taxonomy" id="933084"/>
    <lineage>
        <taxon>Eukaryota</taxon>
        <taxon>Fungi</taxon>
        <taxon>Dikarya</taxon>
        <taxon>Basidiomycota</taxon>
        <taxon>Agaricomycotina</taxon>
        <taxon>Agaricomycetes</taxon>
        <taxon>Agaricomycetidae</taxon>
        <taxon>Jaapiales</taxon>
        <taxon>Jaapiaceae</taxon>
        <taxon>Jaapia</taxon>
    </lineage>
</organism>
<feature type="region of interest" description="Disordered" evidence="1">
    <location>
        <begin position="158"/>
        <end position="197"/>
    </location>
</feature>
<evidence type="ECO:0000256" key="1">
    <source>
        <dbReference type="SAM" id="MobiDB-lite"/>
    </source>
</evidence>
<reference evidence="3" key="1">
    <citation type="journal article" date="2014" name="Proc. Natl. Acad. Sci. U.S.A.">
        <title>Extensive sampling of basidiomycete genomes demonstrates inadequacy of the white-rot/brown-rot paradigm for wood decay fungi.</title>
        <authorList>
            <person name="Riley R."/>
            <person name="Salamov A.A."/>
            <person name="Brown D.W."/>
            <person name="Nagy L.G."/>
            <person name="Floudas D."/>
            <person name="Held B.W."/>
            <person name="Levasseur A."/>
            <person name="Lombard V."/>
            <person name="Morin E."/>
            <person name="Otillar R."/>
            <person name="Lindquist E.A."/>
            <person name="Sun H."/>
            <person name="LaButti K.M."/>
            <person name="Schmutz J."/>
            <person name="Jabbour D."/>
            <person name="Luo H."/>
            <person name="Baker S.E."/>
            <person name="Pisabarro A.G."/>
            <person name="Walton J.D."/>
            <person name="Blanchette R.A."/>
            <person name="Henrissat B."/>
            <person name="Martin F."/>
            <person name="Cullen D."/>
            <person name="Hibbett D.S."/>
            <person name="Grigoriev I.V."/>
        </authorList>
    </citation>
    <scope>NUCLEOTIDE SEQUENCE [LARGE SCALE GENOMIC DNA]</scope>
    <source>
        <strain evidence="3">MUCL 33604</strain>
    </source>
</reference>
<proteinExistence type="predicted"/>
<protein>
    <submittedName>
        <fullName evidence="2">Uncharacterized protein</fullName>
    </submittedName>
</protein>
<gene>
    <name evidence="2" type="ORF">JAAARDRAFT_35687</name>
</gene>
<dbReference type="PANTHER" id="PTHR38134:SF2">
    <property type="entry name" value="GALACTOKINASE"/>
    <property type="match status" value="1"/>
</dbReference>
<feature type="region of interest" description="Disordered" evidence="1">
    <location>
        <begin position="237"/>
        <end position="286"/>
    </location>
</feature>
<dbReference type="Proteomes" id="UP000027265">
    <property type="component" value="Unassembled WGS sequence"/>
</dbReference>
<evidence type="ECO:0000313" key="2">
    <source>
        <dbReference type="EMBL" id="KDQ57086.1"/>
    </source>
</evidence>
<dbReference type="InterPro" id="IPR053205">
    <property type="entry name" value="GHMP_kinase_L-arabinokinase"/>
</dbReference>
<sequence>MPLFSDGTPSPPIAMHPSNLTLSQQLPHSLAAHAANLPSILITNFTFDSVYSYLSTPLFDHPPTPHLLPPPSPYLEALNSTHDVPIPLEDLDPLVSQLYEGYRCADLLLRLPGAIPIPSFAVEPKLPSVDWVGLETRNFLPEIVRQLAQLPDSLELLPPVPYPSPSQHAKNSPKSAPPKPHRRSIHPAPLLVRLPNPPIYSPAGRTRLLDSIGVPSDFQDPEKTKILIVSFGGQVFKKPKSRSPSVGNTPGRQSPVLQLSSDGNQEGNLASLAPPPPPPLQDSGRRLNHQLNDLDRRLEDLDRVPCTHNNSRNRSSPMHPLATPSHLWIPGAPPASKPTSPTLPTSPTFNSLSPSIPSSFNAVTIPPTPPTGQTFEPPPISQIDGGGEEVMVKLLPDSSWIAVVCGVSKDWGREDGEELPLIMNDRGGILKPESILVGIWNCVRVRGFLYPIRLWCALVFIDPLDDLLNFRV</sequence>
<name>A0A067Q3A9_9AGAM</name>
<feature type="compositionally biased region" description="Low complexity" evidence="1">
    <location>
        <begin position="337"/>
        <end position="355"/>
    </location>
</feature>
<dbReference type="PANTHER" id="PTHR38134">
    <property type="entry name" value="SLR1395 PROTEIN"/>
    <property type="match status" value="1"/>
</dbReference>
<dbReference type="HOGENOM" id="CLU_578777_0_0_1"/>
<feature type="region of interest" description="Disordered" evidence="1">
    <location>
        <begin position="298"/>
        <end position="380"/>
    </location>
</feature>
<dbReference type="EMBL" id="KL197720">
    <property type="protein sequence ID" value="KDQ57086.1"/>
    <property type="molecule type" value="Genomic_DNA"/>
</dbReference>